<name>A0A919Q7P9_9ACTN</name>
<sequence>MIQTLIQGDLVDECRFLVFPVVLGTGKRLFGDIIPTGLEPIDENAAEGLPSCPVPWR</sequence>
<dbReference type="SUPFAM" id="SSF53597">
    <property type="entry name" value="Dihydrofolate reductase-like"/>
    <property type="match status" value="1"/>
</dbReference>
<dbReference type="Pfam" id="PF01872">
    <property type="entry name" value="RibD_C"/>
    <property type="match status" value="1"/>
</dbReference>
<evidence type="ECO:0000313" key="2">
    <source>
        <dbReference type="EMBL" id="GIH21760.1"/>
    </source>
</evidence>
<dbReference type="Proteomes" id="UP000640052">
    <property type="component" value="Unassembled WGS sequence"/>
</dbReference>
<dbReference type="EMBL" id="BOOA01000001">
    <property type="protein sequence ID" value="GIH21760.1"/>
    <property type="molecule type" value="Genomic_DNA"/>
</dbReference>
<proteinExistence type="predicted"/>
<dbReference type="InterPro" id="IPR002734">
    <property type="entry name" value="RibDG_C"/>
</dbReference>
<comment type="caution">
    <text evidence="2">The sequence shown here is derived from an EMBL/GenBank/DDBJ whole genome shotgun (WGS) entry which is preliminary data.</text>
</comment>
<protein>
    <recommendedName>
        <fullName evidence="1">Bacterial bifunctional deaminase-reductase C-terminal domain-containing protein</fullName>
    </recommendedName>
</protein>
<feature type="domain" description="Bacterial bifunctional deaminase-reductase C-terminal" evidence="1">
    <location>
        <begin position="2"/>
        <end position="33"/>
    </location>
</feature>
<keyword evidence="3" id="KW-1185">Reference proteome</keyword>
<dbReference type="Gene3D" id="3.40.430.10">
    <property type="entry name" value="Dihydrofolate Reductase, subunit A"/>
    <property type="match status" value="1"/>
</dbReference>
<dbReference type="GO" id="GO:0008703">
    <property type="term" value="F:5-amino-6-(5-phosphoribosylamino)uracil reductase activity"/>
    <property type="evidence" value="ECO:0007669"/>
    <property type="project" value="InterPro"/>
</dbReference>
<evidence type="ECO:0000259" key="1">
    <source>
        <dbReference type="Pfam" id="PF01872"/>
    </source>
</evidence>
<dbReference type="GO" id="GO:0009231">
    <property type="term" value="P:riboflavin biosynthetic process"/>
    <property type="evidence" value="ECO:0007669"/>
    <property type="project" value="InterPro"/>
</dbReference>
<reference evidence="2" key="1">
    <citation type="submission" date="2021-01" db="EMBL/GenBank/DDBJ databases">
        <title>Whole genome shotgun sequence of Acrocarpospora phusangensis NBRC 108782.</title>
        <authorList>
            <person name="Komaki H."/>
            <person name="Tamura T."/>
        </authorList>
    </citation>
    <scope>NUCLEOTIDE SEQUENCE</scope>
    <source>
        <strain evidence="2">NBRC 108782</strain>
    </source>
</reference>
<dbReference type="AlphaFoldDB" id="A0A919Q7P9"/>
<accession>A0A919Q7P9</accession>
<evidence type="ECO:0000313" key="3">
    <source>
        <dbReference type="Proteomes" id="UP000640052"/>
    </source>
</evidence>
<dbReference type="InterPro" id="IPR024072">
    <property type="entry name" value="DHFR-like_dom_sf"/>
</dbReference>
<gene>
    <name evidence="2" type="ORF">Aph01nite_00700</name>
</gene>
<organism evidence="2 3">
    <name type="scientific">Acrocarpospora phusangensis</name>
    <dbReference type="NCBI Taxonomy" id="1070424"/>
    <lineage>
        <taxon>Bacteria</taxon>
        <taxon>Bacillati</taxon>
        <taxon>Actinomycetota</taxon>
        <taxon>Actinomycetes</taxon>
        <taxon>Streptosporangiales</taxon>
        <taxon>Streptosporangiaceae</taxon>
        <taxon>Acrocarpospora</taxon>
    </lineage>
</organism>